<evidence type="ECO:0000256" key="7">
    <source>
        <dbReference type="ARBA" id="ARBA00023014"/>
    </source>
</evidence>
<dbReference type="CDD" id="cd03469">
    <property type="entry name" value="Rieske_RO_Alpha_N"/>
    <property type="match status" value="1"/>
</dbReference>
<evidence type="ECO:0000256" key="2">
    <source>
        <dbReference type="ARBA" id="ARBA00008751"/>
    </source>
</evidence>
<protein>
    <submittedName>
        <fullName evidence="9">Phenylpropionate dioxygenase, large terminal subunit</fullName>
    </submittedName>
</protein>
<proteinExistence type="inferred from homology"/>
<keyword evidence="9" id="KW-0223">Dioxygenase</keyword>
<dbReference type="InterPro" id="IPR036922">
    <property type="entry name" value="Rieske_2Fe-2S_sf"/>
</dbReference>
<dbReference type="CDD" id="cd00680">
    <property type="entry name" value="RHO_alpha_C"/>
    <property type="match status" value="1"/>
</dbReference>
<dbReference type="InterPro" id="IPR001663">
    <property type="entry name" value="Rng_hydr_dOase-A"/>
</dbReference>
<accession>A0A1H3SVG5</accession>
<dbReference type="PANTHER" id="PTHR43756:SF5">
    <property type="entry name" value="CHOLINE MONOOXYGENASE, CHLOROPLASTIC"/>
    <property type="match status" value="1"/>
</dbReference>
<dbReference type="InterPro" id="IPR017941">
    <property type="entry name" value="Rieske_2Fe-2S"/>
</dbReference>
<dbReference type="GO" id="GO:0051213">
    <property type="term" value="F:dioxygenase activity"/>
    <property type="evidence" value="ECO:0007669"/>
    <property type="project" value="UniProtKB-KW"/>
</dbReference>
<evidence type="ECO:0000256" key="5">
    <source>
        <dbReference type="ARBA" id="ARBA00023002"/>
    </source>
</evidence>
<dbReference type="GO" id="GO:0005506">
    <property type="term" value="F:iron ion binding"/>
    <property type="evidence" value="ECO:0007669"/>
    <property type="project" value="InterPro"/>
</dbReference>
<evidence type="ECO:0000313" key="9">
    <source>
        <dbReference type="EMBL" id="SDZ41934.1"/>
    </source>
</evidence>
<organism evidence="9 10">
    <name type="scientific">Delftia lacustris</name>
    <dbReference type="NCBI Taxonomy" id="558537"/>
    <lineage>
        <taxon>Bacteria</taxon>
        <taxon>Pseudomonadati</taxon>
        <taxon>Pseudomonadota</taxon>
        <taxon>Betaproteobacteria</taxon>
        <taxon>Burkholderiales</taxon>
        <taxon>Comamonadaceae</taxon>
        <taxon>Delftia</taxon>
    </lineage>
</organism>
<dbReference type="Pfam" id="PF00355">
    <property type="entry name" value="Rieske"/>
    <property type="match status" value="1"/>
</dbReference>
<dbReference type="PRINTS" id="PR00090">
    <property type="entry name" value="RNGDIOXGNASE"/>
</dbReference>
<sequence>MRSRMHPKYYLSEKIFKTEQRKIFRKVWLFAGLVSLLPKNHSFITRKIAGIPVVIQNFQGELRAFENICLHRSAPLQQGFSGTRPLLCPYHAWSYDQQGFVKNIPDCDTLYQFDSEEKKKIKLREFSLKIVGGLLFINLSTEPMPFEAQFTSEFIELLRSSAESYDNEVMMTTWHANFNWKLIYENLRDFNHVRYLHSKSLAKVASFPVDPQAQEFMKPALESPSTTTLRQQMQAFSYGGPEGQIDPIRRVPWLEMVDRWGSNDAYFNWLAYPNLHIASGNGGYSFTIENHIPIAPGKTDVEIFFMTARKKKPYATSSQVLLSHMHYSKKIVGEDISILEAIQSVLYEEAPIPSQGAYEITNRKIEHWYTNLMETSHEI</sequence>
<dbReference type="InterPro" id="IPR015879">
    <property type="entry name" value="Ring_hydroxy_dOase_asu_C_dom"/>
</dbReference>
<comment type="similarity">
    <text evidence="2">Belongs to the bacterial ring-hydroxylating dioxygenase alpha subunit family.</text>
</comment>
<keyword evidence="6" id="KW-0408">Iron</keyword>
<dbReference type="SUPFAM" id="SSF55961">
    <property type="entry name" value="Bet v1-like"/>
    <property type="match status" value="1"/>
</dbReference>
<keyword evidence="4" id="KW-0479">Metal-binding</keyword>
<gene>
    <name evidence="9" type="ORF">SAMN05421547_12351</name>
</gene>
<dbReference type="Pfam" id="PF00848">
    <property type="entry name" value="Ring_hydroxyl_A"/>
    <property type="match status" value="1"/>
</dbReference>
<evidence type="ECO:0000256" key="3">
    <source>
        <dbReference type="ARBA" id="ARBA00022714"/>
    </source>
</evidence>
<dbReference type="Gene3D" id="3.90.380.10">
    <property type="entry name" value="Naphthalene 1,2-dioxygenase Alpha Subunit, Chain A, domain 1"/>
    <property type="match status" value="1"/>
</dbReference>
<dbReference type="PANTHER" id="PTHR43756">
    <property type="entry name" value="CHOLINE MONOOXYGENASE, CHLOROPLASTIC"/>
    <property type="match status" value="1"/>
</dbReference>
<keyword evidence="5" id="KW-0560">Oxidoreductase</keyword>
<keyword evidence="7" id="KW-0411">Iron-sulfur</keyword>
<dbReference type="EMBL" id="FNPE01000023">
    <property type="protein sequence ID" value="SDZ41934.1"/>
    <property type="molecule type" value="Genomic_DNA"/>
</dbReference>
<keyword evidence="3" id="KW-0001">2Fe-2S</keyword>
<dbReference type="Proteomes" id="UP000183417">
    <property type="component" value="Unassembled WGS sequence"/>
</dbReference>
<reference evidence="9 10" key="1">
    <citation type="submission" date="2016-10" db="EMBL/GenBank/DDBJ databases">
        <authorList>
            <person name="de Groot N.N."/>
        </authorList>
    </citation>
    <scope>NUCLEOTIDE SEQUENCE [LARGE SCALE GENOMIC DNA]</scope>
    <source>
        <strain evidence="9 10">LMG 24775</strain>
    </source>
</reference>
<dbReference type="Gene3D" id="2.102.10.10">
    <property type="entry name" value="Rieske [2Fe-2S] iron-sulphur domain"/>
    <property type="match status" value="1"/>
</dbReference>
<dbReference type="PROSITE" id="PS51296">
    <property type="entry name" value="RIESKE"/>
    <property type="match status" value="1"/>
</dbReference>
<dbReference type="GO" id="GO:0051537">
    <property type="term" value="F:2 iron, 2 sulfur cluster binding"/>
    <property type="evidence" value="ECO:0007669"/>
    <property type="project" value="UniProtKB-KW"/>
</dbReference>
<evidence type="ECO:0000256" key="4">
    <source>
        <dbReference type="ARBA" id="ARBA00022723"/>
    </source>
</evidence>
<evidence type="ECO:0000259" key="8">
    <source>
        <dbReference type="PROSITE" id="PS51296"/>
    </source>
</evidence>
<dbReference type="SUPFAM" id="SSF50022">
    <property type="entry name" value="ISP domain"/>
    <property type="match status" value="1"/>
</dbReference>
<comment type="cofactor">
    <cofactor evidence="1">
        <name>Fe cation</name>
        <dbReference type="ChEBI" id="CHEBI:24875"/>
    </cofactor>
</comment>
<evidence type="ECO:0000313" key="10">
    <source>
        <dbReference type="Proteomes" id="UP000183417"/>
    </source>
</evidence>
<evidence type="ECO:0000256" key="1">
    <source>
        <dbReference type="ARBA" id="ARBA00001962"/>
    </source>
</evidence>
<dbReference type="AlphaFoldDB" id="A0A1H3SVG5"/>
<feature type="domain" description="Rieske" evidence="8">
    <location>
        <begin position="28"/>
        <end position="124"/>
    </location>
</feature>
<evidence type="ECO:0000256" key="6">
    <source>
        <dbReference type="ARBA" id="ARBA00023004"/>
    </source>
</evidence>
<name>A0A1H3SVG5_9BURK</name>